<dbReference type="InterPro" id="IPR035421">
    <property type="entry name" value="Terminase_6C"/>
</dbReference>
<evidence type="ECO:0000313" key="4">
    <source>
        <dbReference type="Proteomes" id="UP000217005"/>
    </source>
</evidence>
<reference evidence="3 4" key="1">
    <citation type="submission" date="2017-05" db="EMBL/GenBank/DDBJ databases">
        <title>Complete and WGS of Bordetella genogroups.</title>
        <authorList>
            <person name="Spilker T."/>
            <person name="LiPuma J."/>
        </authorList>
    </citation>
    <scope>NUCLEOTIDE SEQUENCE [LARGE SCALE GENOMIC DNA]</scope>
    <source>
        <strain evidence="3 4">AU17610</strain>
    </source>
</reference>
<dbReference type="InterPro" id="IPR006517">
    <property type="entry name" value="Phage_terminase_lsu-like_C"/>
</dbReference>
<organism evidence="3 4">
    <name type="scientific">Bordetella genomosp. 1</name>
    <dbReference type="NCBI Taxonomy" id="1395607"/>
    <lineage>
        <taxon>Bacteria</taxon>
        <taxon>Pseudomonadati</taxon>
        <taxon>Pseudomonadota</taxon>
        <taxon>Betaproteobacteria</taxon>
        <taxon>Burkholderiales</taxon>
        <taxon>Alcaligenaceae</taxon>
        <taxon>Bordetella</taxon>
    </lineage>
</organism>
<dbReference type="NCBIfam" id="TIGR01630">
    <property type="entry name" value="psiM2_ORF9"/>
    <property type="match status" value="1"/>
</dbReference>
<name>A0A261SRV8_9BORD</name>
<keyword evidence="1" id="KW-1188">Viral release from host cell</keyword>
<dbReference type="AlphaFoldDB" id="A0A261SRV8"/>
<evidence type="ECO:0000259" key="2">
    <source>
        <dbReference type="Pfam" id="PF17289"/>
    </source>
</evidence>
<evidence type="ECO:0000256" key="1">
    <source>
        <dbReference type="ARBA" id="ARBA00022612"/>
    </source>
</evidence>
<dbReference type="RefSeq" id="WP_094825397.1">
    <property type="nucleotide sequence ID" value="NZ_NEVL01000002.1"/>
</dbReference>
<dbReference type="Pfam" id="PF03237">
    <property type="entry name" value="Terminase_6N"/>
    <property type="match status" value="1"/>
</dbReference>
<feature type="domain" description="Terminase large subunit gp17-like C-terminal" evidence="2">
    <location>
        <begin position="333"/>
        <end position="478"/>
    </location>
</feature>
<comment type="caution">
    <text evidence="3">The sequence shown here is derived from an EMBL/GenBank/DDBJ whole genome shotgun (WGS) entry which is preliminary data.</text>
</comment>
<dbReference type="Proteomes" id="UP000217005">
    <property type="component" value="Unassembled WGS sequence"/>
</dbReference>
<evidence type="ECO:0000313" key="3">
    <source>
        <dbReference type="EMBL" id="OZI39023.1"/>
    </source>
</evidence>
<accession>A0A261SRV8</accession>
<dbReference type="EMBL" id="NEVL01000002">
    <property type="protein sequence ID" value="OZI39023.1"/>
    <property type="molecule type" value="Genomic_DNA"/>
</dbReference>
<gene>
    <name evidence="3" type="ORF">CEG14_05665</name>
</gene>
<sequence length="496" mass="55558">MTNSRPSSQEAARELLIRRRARASILDYANAIDVPGKPVDAEDPDTEFFEPIETTMADHHRLLLTKLSETSRRRHGRMMVFMPPGSAKSTYASVVFPSAFLGEKPGRRLILASYGDDLARKMGRRTRSIIKQPRYRGIWNASLTSESSAAQEFALSNGSEYIACGILGGVTGNRAHGIIIDDPIKGREQANSETVRKKTWDAYEDDLKTRLIPGGWIVVIQTRWHEDDLSGRILPDTWKGESGLIRCKDGNDWEVLCLQARCEVDSDPLGRARGEYLWPEWFDRQHWAQFESNSRTWSSLYQQLPTPLDGDLFKPDQIQVIDALPAGRIDWVRGWDFASTDGAGDFTAGPKLGRLPSGQYVIGDMVRGQWGPDRRDKALENTAALDGRQVRISIPQDPGQAGKTQVLYLTRGMPGYRIVSSPESGDKVVRAEPFAAQVNVGNVLMVRGDWNKPLIDEMRSFPNGKHDDQIDGLSRAFAELITKRPMQINPDALRRA</sequence>
<dbReference type="OrthoDB" id="9771580at2"/>
<dbReference type="Pfam" id="PF17289">
    <property type="entry name" value="Terminase_6C"/>
    <property type="match status" value="1"/>
</dbReference>
<proteinExistence type="predicted"/>
<protein>
    <submittedName>
        <fullName evidence="3">Terminase</fullName>
    </submittedName>
</protein>